<reference evidence="1 2" key="1">
    <citation type="submission" date="2018-08" db="EMBL/GenBank/DDBJ databases">
        <title>Genomic Encyclopedia of Archaeal and Bacterial Type Strains, Phase II (KMG-II): from individual species to whole genera.</title>
        <authorList>
            <person name="Goeker M."/>
        </authorList>
    </citation>
    <scope>NUCLEOTIDE SEQUENCE [LARGE SCALE GENOMIC DNA]</scope>
    <source>
        <strain evidence="1 2">DSM 17099</strain>
    </source>
</reference>
<name>A0A3D9XRG5_PARVE</name>
<evidence type="ECO:0000313" key="2">
    <source>
        <dbReference type="Proteomes" id="UP000256941"/>
    </source>
</evidence>
<dbReference type="AlphaFoldDB" id="A0A3D9XRG5"/>
<protein>
    <submittedName>
        <fullName evidence="1">Uncharacterized protein</fullName>
    </submittedName>
</protein>
<comment type="caution">
    <text evidence="1">The sequence shown here is derived from an EMBL/GenBank/DDBJ whole genome shotgun (WGS) entry which is preliminary data.</text>
</comment>
<organism evidence="1 2">
    <name type="scientific">Paracoccus versutus</name>
    <name type="common">Thiobacillus versutus</name>
    <dbReference type="NCBI Taxonomy" id="34007"/>
    <lineage>
        <taxon>Bacteria</taxon>
        <taxon>Pseudomonadati</taxon>
        <taxon>Pseudomonadota</taxon>
        <taxon>Alphaproteobacteria</taxon>
        <taxon>Rhodobacterales</taxon>
        <taxon>Paracoccaceae</taxon>
        <taxon>Paracoccus</taxon>
    </lineage>
</organism>
<dbReference type="Proteomes" id="UP000256941">
    <property type="component" value="Unassembled WGS sequence"/>
</dbReference>
<gene>
    <name evidence="1" type="ORF">BDD41_0760</name>
</gene>
<sequence length="94" mass="10005">MTNGAIIASFVAMMEPAHTIIQICGGPQAVAEMTGRDVSRVRRWAYPKDRGGADGAIPADVQGRLLQQAVKRGIPLTPGHFFPDFISPTSEDAA</sequence>
<proteinExistence type="predicted"/>
<dbReference type="EMBL" id="QTUJ01000001">
    <property type="protein sequence ID" value="REF72291.1"/>
    <property type="molecule type" value="Genomic_DNA"/>
</dbReference>
<evidence type="ECO:0000313" key="1">
    <source>
        <dbReference type="EMBL" id="REF72291.1"/>
    </source>
</evidence>
<accession>A0A3D9XRG5</accession>